<name>A0A0F9PPD3_9ZZZZ</name>
<evidence type="ECO:0000313" key="1">
    <source>
        <dbReference type="EMBL" id="KKN02931.1"/>
    </source>
</evidence>
<gene>
    <name evidence="1" type="ORF">LCGC14_1112790</name>
</gene>
<organism evidence="1">
    <name type="scientific">marine sediment metagenome</name>
    <dbReference type="NCBI Taxonomy" id="412755"/>
    <lineage>
        <taxon>unclassified sequences</taxon>
        <taxon>metagenomes</taxon>
        <taxon>ecological metagenomes</taxon>
    </lineage>
</organism>
<dbReference type="CDD" id="cd00761">
    <property type="entry name" value="Glyco_tranf_GTA_type"/>
    <property type="match status" value="1"/>
</dbReference>
<dbReference type="EMBL" id="LAZR01005091">
    <property type="protein sequence ID" value="KKN02931.1"/>
    <property type="molecule type" value="Genomic_DNA"/>
</dbReference>
<dbReference type="AlphaFoldDB" id="A0A0F9PPD3"/>
<proteinExistence type="predicted"/>
<dbReference type="InterPro" id="IPR029044">
    <property type="entry name" value="Nucleotide-diphossugar_trans"/>
</dbReference>
<protein>
    <recommendedName>
        <fullName evidence="2">Glycosyltransferase 2-like domain-containing protein</fullName>
    </recommendedName>
</protein>
<reference evidence="1" key="1">
    <citation type="journal article" date="2015" name="Nature">
        <title>Complex archaea that bridge the gap between prokaryotes and eukaryotes.</title>
        <authorList>
            <person name="Spang A."/>
            <person name="Saw J.H."/>
            <person name="Jorgensen S.L."/>
            <person name="Zaremba-Niedzwiedzka K."/>
            <person name="Martijn J."/>
            <person name="Lind A.E."/>
            <person name="van Eijk R."/>
            <person name="Schleper C."/>
            <person name="Guy L."/>
            <person name="Ettema T.J."/>
        </authorList>
    </citation>
    <scope>NUCLEOTIDE SEQUENCE</scope>
</reference>
<accession>A0A0F9PPD3</accession>
<comment type="caution">
    <text evidence="1">The sequence shown here is derived from an EMBL/GenBank/DDBJ whole genome shotgun (WGS) entry which is preliminary data.</text>
</comment>
<sequence>MARPKVKIVVTTLMWKRPEIFRTWATALKAAAGENMPAVLVAGSEGTTSRVLAEEYGFHYIEVPNRPIGRKANARFTACRALDPDYVIFCGSDDIVSAPTWRYYEDLAARGAEEVNIDDIYHYNSHTGELAYSPGYKDHRSAQPVAPWRMLSRKLCEALGWRGWTDDERLFLDRHFYDRLEAIPHAVHRIHVRDQGLFVCDIKSQVNMTRWRTRSHWQVLNPALLERHLTSDVLVQLAKLRGPVTDTRYLGVRHLKEA</sequence>
<evidence type="ECO:0008006" key="2">
    <source>
        <dbReference type="Google" id="ProtNLM"/>
    </source>
</evidence>
<dbReference type="SUPFAM" id="SSF53448">
    <property type="entry name" value="Nucleotide-diphospho-sugar transferases"/>
    <property type="match status" value="1"/>
</dbReference>